<evidence type="ECO:0000256" key="1">
    <source>
        <dbReference type="SAM" id="MobiDB-lite"/>
    </source>
</evidence>
<dbReference type="InterPro" id="IPR011009">
    <property type="entry name" value="Kinase-like_dom_sf"/>
</dbReference>
<dbReference type="GeneTree" id="ENSGT00940000165311"/>
<sequence length="1340" mass="145389">MGRTPTTCRNCFMLDFGLARQFTTCTGEVRPPRAVAGFRGTVRYASINAHKNKEMGRHDDLWSLFYMLVEFAVGQLPWRKIKDKEQVGQIKEKYDHQILLKHLPSEFNAFLVHISNLEYFSRPDYQLLTSLLELSMRQSGVMENDPFDWEKGGIETSLATTTSSTPPQQHTKQTAAALGIAHATPLPGDLQRENTYDVLQDGALSDQDNVACPAPSALVVPAVPVTPVTANTPSPLATPALPSSPIQTALFVLQGTHTAASIPCTFGTPEVVPSALAAVTQGVPVTPSSSTLLPSAHVLPKPLPQTLLLPSTLPLPASVPLPPDFPFIPSLTAPPSHPLSLAVPCTSPSTLPHALPPNETVPLPNLPALPLPPLVAFPPAFLSSVHPTCSVPCTLQPLQLPLHDAEVQSGMHDDSAPHHISAKDSVVPDCAGIIFDMKLDAPCPKPKDTVTEQPEEVAALSTSEHDGLKSGQMPGVTCPGGPTDEWVIVERENDFADYILDGKGLYSRRVLQTEASGEDKIENLEAFCCIDGKGVNGSIGGEGSGEKFSSSEAPLLNVWTQAEEKKDTSGLQRNTYFNSLRAARDETQAGAAASRRQLPRLPCGSRNKLLPSLIRIPLPTKPQRMLDQKDRPGLILAETSSGQAFGQDAPTTQKAEEGGHVLEKFVSSAEMFGEDVQSSFSVSKIAGRIGQQVKIKDMDLANEFPRIEKVKIQGKGLADMHTSVHEVYNGHEPVVQEVPLGLEMGSSEIAKKSFQQDEESGGSGDPGVSSPDDSLEEKGIEGNKCSIEDELAGQSELTRQFQQICKTDRKEASHHSMLTSALTLARVEQMFVPISERSLLDVMGQPSLVSMQDGAEANTEQARNFGIKQLKSEYDELDEEHSTTNEEALARNEACLIKAGDAASAPEVELLKSEEHLPAEHSEWTKASNQRATPKNEVEIMNNINYSVQALKVENDDRSQIDNLTASSNMPALQICSLLEPFHKYLFCNRTKLEDIDDQAAYDNVADLPLGDVAPQQGTFVNSLADIGNLTLDPIGSKRVVSEIHKNGQEMMENVAESVLDEEVGSLCQHVPSSALPSSLREPSLDKSAFSAKEHLSHKRSLVPLNRRRQVPLRYHLLGESFSPSSSSSRPYEDPCSEDETRSEGSRPSLEAGRSSLGHSSSLPRPSRIPRPIAPLTSMDERYHGNISPDIGVHVPLVPRPPPGRPPKRPPLESRLRRYRVPGTTMHSESTSSSLRKPMDRSQSAQRRFGGPISSPSGYRGAPNRKRSTRISGMPSTKATDPESPRCPAWTGYQSGHEVHTRAGQHKPNGLQSQPSASRAHSPAGTVRVGFNRRGKPLGR</sequence>
<proteinExistence type="predicted"/>
<dbReference type="Proteomes" id="UP000694388">
    <property type="component" value="Unplaced"/>
</dbReference>
<feature type="region of interest" description="Disordered" evidence="1">
    <location>
        <begin position="1119"/>
        <end position="1340"/>
    </location>
</feature>
<dbReference type="GO" id="GO:0005524">
    <property type="term" value="F:ATP binding"/>
    <property type="evidence" value="ECO:0007669"/>
    <property type="project" value="InterPro"/>
</dbReference>
<dbReference type="GO" id="GO:0004672">
    <property type="term" value="F:protein kinase activity"/>
    <property type="evidence" value="ECO:0007669"/>
    <property type="project" value="InterPro"/>
</dbReference>
<feature type="compositionally biased region" description="Polar residues" evidence="1">
    <location>
        <begin position="1225"/>
        <end position="1246"/>
    </location>
</feature>
<feature type="region of interest" description="Disordered" evidence="1">
    <location>
        <begin position="752"/>
        <end position="779"/>
    </location>
</feature>
<dbReference type="InterPro" id="IPR000719">
    <property type="entry name" value="Prot_kinase_dom"/>
</dbReference>
<dbReference type="FunFam" id="1.10.510.10:FF:000452">
    <property type="entry name" value="Tau tubulin kinase 2b"/>
    <property type="match status" value="1"/>
</dbReference>
<evidence type="ECO:0000313" key="3">
    <source>
        <dbReference type="Ensembl" id="ENSEBUP00000001980.1"/>
    </source>
</evidence>
<dbReference type="PROSITE" id="PS50011">
    <property type="entry name" value="PROTEIN_KINASE_DOM"/>
    <property type="match status" value="1"/>
</dbReference>
<evidence type="ECO:0000259" key="2">
    <source>
        <dbReference type="PROSITE" id="PS50011"/>
    </source>
</evidence>
<reference evidence="3" key="2">
    <citation type="submission" date="2025-09" db="UniProtKB">
        <authorList>
            <consortium name="Ensembl"/>
        </authorList>
    </citation>
    <scope>IDENTIFICATION</scope>
</reference>
<evidence type="ECO:0000313" key="4">
    <source>
        <dbReference type="Proteomes" id="UP000694388"/>
    </source>
</evidence>
<keyword evidence="4" id="KW-1185">Reference proteome</keyword>
<feature type="compositionally biased region" description="Polar residues" evidence="1">
    <location>
        <begin position="1310"/>
        <end position="1319"/>
    </location>
</feature>
<dbReference type="PANTHER" id="PTHR11909">
    <property type="entry name" value="CASEIN KINASE-RELATED"/>
    <property type="match status" value="1"/>
</dbReference>
<protein>
    <recommendedName>
        <fullName evidence="2">Protein kinase domain-containing protein</fullName>
    </recommendedName>
</protein>
<feature type="compositionally biased region" description="Basic residues" evidence="1">
    <location>
        <begin position="1331"/>
        <end position="1340"/>
    </location>
</feature>
<feature type="compositionally biased region" description="Polar residues" evidence="1">
    <location>
        <begin position="1270"/>
        <end position="1279"/>
    </location>
</feature>
<name>A0A8C4N486_EPTBU</name>
<feature type="domain" description="Protein kinase" evidence="2">
    <location>
        <begin position="1"/>
        <end position="134"/>
    </location>
</feature>
<organism evidence="3 4">
    <name type="scientific">Eptatretus burgeri</name>
    <name type="common">Inshore hagfish</name>
    <dbReference type="NCBI Taxonomy" id="7764"/>
    <lineage>
        <taxon>Eukaryota</taxon>
        <taxon>Metazoa</taxon>
        <taxon>Chordata</taxon>
        <taxon>Craniata</taxon>
        <taxon>Vertebrata</taxon>
        <taxon>Cyclostomata</taxon>
        <taxon>Myxini</taxon>
        <taxon>Myxiniformes</taxon>
        <taxon>Myxinidae</taxon>
        <taxon>Eptatretinae</taxon>
        <taxon>Eptatretus</taxon>
    </lineage>
</organism>
<accession>A0A8C4N486</accession>
<dbReference type="Ensembl" id="ENSEBUT00000002325.1">
    <property type="protein sequence ID" value="ENSEBUP00000001980.1"/>
    <property type="gene ID" value="ENSEBUG00000001518.1"/>
</dbReference>
<dbReference type="Gene3D" id="1.10.510.10">
    <property type="entry name" value="Transferase(Phosphotransferase) domain 1"/>
    <property type="match status" value="1"/>
</dbReference>
<dbReference type="InterPro" id="IPR050235">
    <property type="entry name" value="CK1_Ser-Thr_kinase"/>
</dbReference>
<reference evidence="3" key="1">
    <citation type="submission" date="2025-08" db="UniProtKB">
        <authorList>
            <consortium name="Ensembl"/>
        </authorList>
    </citation>
    <scope>IDENTIFICATION</scope>
</reference>
<dbReference type="SUPFAM" id="SSF56112">
    <property type="entry name" value="Protein kinase-like (PK-like)"/>
    <property type="match status" value="1"/>
</dbReference>